<dbReference type="Proteomes" id="UP000317982">
    <property type="component" value="Unassembled WGS sequence"/>
</dbReference>
<dbReference type="InParanoid" id="A0A545B0E3"/>
<dbReference type="CDD" id="cd03443">
    <property type="entry name" value="PaaI_thioesterase"/>
    <property type="match status" value="1"/>
</dbReference>
<dbReference type="SUPFAM" id="SSF54637">
    <property type="entry name" value="Thioesterase/thiol ester dehydrase-isomerase"/>
    <property type="match status" value="1"/>
</dbReference>
<dbReference type="Pfam" id="PF03061">
    <property type="entry name" value="4HBT"/>
    <property type="match status" value="1"/>
</dbReference>
<evidence type="ECO:0000259" key="2">
    <source>
        <dbReference type="Pfam" id="PF03061"/>
    </source>
</evidence>
<dbReference type="InterPro" id="IPR003736">
    <property type="entry name" value="PAAI_dom"/>
</dbReference>
<keyword evidence="4" id="KW-1185">Reference proteome</keyword>
<name>A0A545B0E3_9ACTN</name>
<proteinExistence type="predicted"/>
<evidence type="ECO:0000313" key="4">
    <source>
        <dbReference type="Proteomes" id="UP000317982"/>
    </source>
</evidence>
<keyword evidence="1" id="KW-0378">Hydrolase</keyword>
<dbReference type="InterPro" id="IPR029069">
    <property type="entry name" value="HotDog_dom_sf"/>
</dbReference>
<accession>A0A545B0E3</accession>
<gene>
    <name evidence="3" type="ORF">FL583_02610</name>
</gene>
<sequence length="177" mass="19105">MTDERLISDRGITAGERFADVDEWENRRGEGPHLWRTLGYRRAGWSPGATAVEWDATADYCFPSAGGPIVQGGLVTALLDAAMGGACWTVLDRDQAFLTADLRVEFLRSSRPGLLRATGEVIRRTRRVIFCAADLYDADGAQLASSRCTQVVLPADGHAGRYGPPEADGGPPRDARG</sequence>
<reference evidence="3 4" key="1">
    <citation type="submission" date="2019-07" db="EMBL/GenBank/DDBJ databases">
        <title>Cryptosporangium phraense sp. nov., isolated from plant litter.</title>
        <authorList>
            <person name="Suriyachadkun C."/>
        </authorList>
    </citation>
    <scope>NUCLEOTIDE SEQUENCE [LARGE SCALE GENOMIC DNA]</scope>
    <source>
        <strain evidence="3 4">A-T 5661</strain>
    </source>
</reference>
<dbReference type="OrthoDB" id="9813282at2"/>
<dbReference type="AlphaFoldDB" id="A0A545B0E3"/>
<dbReference type="InterPro" id="IPR006683">
    <property type="entry name" value="Thioestr_dom"/>
</dbReference>
<dbReference type="Gene3D" id="3.10.129.10">
    <property type="entry name" value="Hotdog Thioesterase"/>
    <property type="match status" value="1"/>
</dbReference>
<evidence type="ECO:0000313" key="3">
    <source>
        <dbReference type="EMBL" id="TQS46305.1"/>
    </source>
</evidence>
<comment type="caution">
    <text evidence="3">The sequence shown here is derived from an EMBL/GenBank/DDBJ whole genome shotgun (WGS) entry which is preliminary data.</text>
</comment>
<evidence type="ECO:0000256" key="1">
    <source>
        <dbReference type="ARBA" id="ARBA00022801"/>
    </source>
</evidence>
<dbReference type="EMBL" id="VIRS01000002">
    <property type="protein sequence ID" value="TQS46305.1"/>
    <property type="molecule type" value="Genomic_DNA"/>
</dbReference>
<dbReference type="RefSeq" id="WP_142702833.1">
    <property type="nucleotide sequence ID" value="NZ_VIRS01000002.1"/>
</dbReference>
<dbReference type="GO" id="GO:0016289">
    <property type="term" value="F:acyl-CoA hydrolase activity"/>
    <property type="evidence" value="ECO:0007669"/>
    <property type="project" value="UniProtKB-ARBA"/>
</dbReference>
<dbReference type="NCBIfam" id="TIGR00369">
    <property type="entry name" value="unchar_dom_1"/>
    <property type="match status" value="1"/>
</dbReference>
<organism evidence="3 4">
    <name type="scientific">Cryptosporangium phraense</name>
    <dbReference type="NCBI Taxonomy" id="2593070"/>
    <lineage>
        <taxon>Bacteria</taxon>
        <taxon>Bacillati</taxon>
        <taxon>Actinomycetota</taxon>
        <taxon>Actinomycetes</taxon>
        <taxon>Cryptosporangiales</taxon>
        <taxon>Cryptosporangiaceae</taxon>
        <taxon>Cryptosporangium</taxon>
    </lineage>
</organism>
<feature type="domain" description="Thioesterase" evidence="2">
    <location>
        <begin position="69"/>
        <end position="143"/>
    </location>
</feature>
<protein>
    <submittedName>
        <fullName evidence="3">PaaI family thioesterase</fullName>
    </submittedName>
</protein>